<dbReference type="EMBL" id="JXTB01000665">
    <property type="protein sequence ID" value="PON34347.1"/>
    <property type="molecule type" value="Genomic_DNA"/>
</dbReference>
<name>A0A2P5ACT7_PARAD</name>
<protein>
    <submittedName>
        <fullName evidence="2">Uncharacterized protein</fullName>
    </submittedName>
</protein>
<feature type="non-terminal residue" evidence="2">
    <location>
        <position position="1"/>
    </location>
</feature>
<evidence type="ECO:0000256" key="1">
    <source>
        <dbReference type="SAM" id="Phobius"/>
    </source>
</evidence>
<dbReference type="Proteomes" id="UP000237105">
    <property type="component" value="Unassembled WGS sequence"/>
</dbReference>
<evidence type="ECO:0000313" key="3">
    <source>
        <dbReference type="Proteomes" id="UP000237105"/>
    </source>
</evidence>
<proteinExistence type="predicted"/>
<keyword evidence="1" id="KW-0472">Membrane</keyword>
<gene>
    <name evidence="2" type="ORF">PanWU01x14_344970</name>
</gene>
<keyword evidence="1" id="KW-1133">Transmembrane helix</keyword>
<organism evidence="2 3">
    <name type="scientific">Parasponia andersonii</name>
    <name type="common">Sponia andersonii</name>
    <dbReference type="NCBI Taxonomy" id="3476"/>
    <lineage>
        <taxon>Eukaryota</taxon>
        <taxon>Viridiplantae</taxon>
        <taxon>Streptophyta</taxon>
        <taxon>Embryophyta</taxon>
        <taxon>Tracheophyta</taxon>
        <taxon>Spermatophyta</taxon>
        <taxon>Magnoliopsida</taxon>
        <taxon>eudicotyledons</taxon>
        <taxon>Gunneridae</taxon>
        <taxon>Pentapetalae</taxon>
        <taxon>rosids</taxon>
        <taxon>fabids</taxon>
        <taxon>Rosales</taxon>
        <taxon>Cannabaceae</taxon>
        <taxon>Parasponia</taxon>
    </lineage>
</organism>
<comment type="caution">
    <text evidence="2">The sequence shown here is derived from an EMBL/GenBank/DDBJ whole genome shotgun (WGS) entry which is preliminary data.</text>
</comment>
<feature type="transmembrane region" description="Helical" evidence="1">
    <location>
        <begin position="100"/>
        <end position="119"/>
    </location>
</feature>
<sequence length="139" mass="15892">EVSHQSRKTVCKQVVLALYVFKVDRDACVGYVICESYPPNPRGFIDIGLVMVRDYGLAVCPNQDFWFIKIVYLEFVQGVHDCMDFCINGGFDLWKFSTGIGADLLFFSGVIAFLLPFTYSSPTFHASISFYDDETVRRW</sequence>
<dbReference type="AlphaFoldDB" id="A0A2P5ACT7"/>
<reference evidence="3" key="1">
    <citation type="submission" date="2016-06" db="EMBL/GenBank/DDBJ databases">
        <title>Parallel loss of symbiosis genes in relatives of nitrogen-fixing non-legume Parasponia.</title>
        <authorList>
            <person name="Van Velzen R."/>
            <person name="Holmer R."/>
            <person name="Bu F."/>
            <person name="Rutten L."/>
            <person name="Van Zeijl A."/>
            <person name="Liu W."/>
            <person name="Santuari L."/>
            <person name="Cao Q."/>
            <person name="Sharma T."/>
            <person name="Shen D."/>
            <person name="Roswanjaya Y."/>
            <person name="Wardhani T."/>
            <person name="Kalhor M.S."/>
            <person name="Jansen J."/>
            <person name="Van den Hoogen J."/>
            <person name="Gungor B."/>
            <person name="Hartog M."/>
            <person name="Hontelez J."/>
            <person name="Verver J."/>
            <person name="Yang W.-C."/>
            <person name="Schijlen E."/>
            <person name="Repin R."/>
            <person name="Schilthuizen M."/>
            <person name="Schranz E."/>
            <person name="Heidstra R."/>
            <person name="Miyata K."/>
            <person name="Fedorova E."/>
            <person name="Kohlen W."/>
            <person name="Bisseling T."/>
            <person name="Smit S."/>
            <person name="Geurts R."/>
        </authorList>
    </citation>
    <scope>NUCLEOTIDE SEQUENCE [LARGE SCALE GENOMIC DNA]</scope>
    <source>
        <strain evidence="3">cv. WU1-14</strain>
    </source>
</reference>
<evidence type="ECO:0000313" key="2">
    <source>
        <dbReference type="EMBL" id="PON34347.1"/>
    </source>
</evidence>
<keyword evidence="3" id="KW-1185">Reference proteome</keyword>
<keyword evidence="1" id="KW-0812">Transmembrane</keyword>
<accession>A0A2P5ACT7</accession>